<dbReference type="HOGENOM" id="CLU_2324096_0_0_1"/>
<reference evidence="1" key="2">
    <citation type="submission" date="2015-03" db="UniProtKB">
        <authorList>
            <consortium name="EnsemblPlants"/>
        </authorList>
    </citation>
    <scope>IDENTIFICATION</scope>
</reference>
<name>A0A0D3GPD2_9ORYZ</name>
<proteinExistence type="predicted"/>
<accession>A0A0D3GPD2</accession>
<dbReference type="AlphaFoldDB" id="A0A0D3GPD2"/>
<evidence type="ECO:0000313" key="1">
    <source>
        <dbReference type="EnsemblPlants" id="OBART07G09470.1"/>
    </source>
</evidence>
<protein>
    <submittedName>
        <fullName evidence="1">Uncharacterized protein</fullName>
    </submittedName>
</protein>
<dbReference type="PaxDb" id="65489-OBART07G09470.1"/>
<keyword evidence="2" id="KW-1185">Reference proteome</keyword>
<organism evidence="1">
    <name type="scientific">Oryza barthii</name>
    <dbReference type="NCBI Taxonomy" id="65489"/>
    <lineage>
        <taxon>Eukaryota</taxon>
        <taxon>Viridiplantae</taxon>
        <taxon>Streptophyta</taxon>
        <taxon>Embryophyta</taxon>
        <taxon>Tracheophyta</taxon>
        <taxon>Spermatophyta</taxon>
        <taxon>Magnoliopsida</taxon>
        <taxon>Liliopsida</taxon>
        <taxon>Poales</taxon>
        <taxon>Poaceae</taxon>
        <taxon>BOP clade</taxon>
        <taxon>Oryzoideae</taxon>
        <taxon>Oryzeae</taxon>
        <taxon>Oryzinae</taxon>
        <taxon>Oryza</taxon>
    </lineage>
</organism>
<evidence type="ECO:0000313" key="2">
    <source>
        <dbReference type="Proteomes" id="UP000026960"/>
    </source>
</evidence>
<dbReference type="EnsemblPlants" id="OBART07G09470.1">
    <property type="protein sequence ID" value="OBART07G09470.1"/>
    <property type="gene ID" value="OBART07G09470"/>
</dbReference>
<sequence>MATTAGHRSISLTGVFLAKPLSHRFPLPFPFRNQPSQSPPLVAGAILLPAPFRPSPSLPLPTINFPGCASFGNTIRYRRRHFLATTASAPFLSSSRFPG</sequence>
<reference evidence="1" key="1">
    <citation type="journal article" date="2009" name="Rice">
        <title>De Novo Next Generation Sequencing of Plant Genomes.</title>
        <authorList>
            <person name="Rounsley S."/>
            <person name="Marri P.R."/>
            <person name="Yu Y."/>
            <person name="He R."/>
            <person name="Sisneros N."/>
            <person name="Goicoechea J.L."/>
            <person name="Lee S.J."/>
            <person name="Angelova A."/>
            <person name="Kudrna D."/>
            <person name="Luo M."/>
            <person name="Affourtit J."/>
            <person name="Desany B."/>
            <person name="Knight J."/>
            <person name="Niazi F."/>
            <person name="Egholm M."/>
            <person name="Wing R.A."/>
        </authorList>
    </citation>
    <scope>NUCLEOTIDE SEQUENCE [LARGE SCALE GENOMIC DNA]</scope>
    <source>
        <strain evidence="1">cv. IRGC 105608</strain>
    </source>
</reference>
<dbReference type="Gramene" id="OBART07G09470.1">
    <property type="protein sequence ID" value="OBART07G09470.1"/>
    <property type="gene ID" value="OBART07G09470"/>
</dbReference>
<dbReference type="Proteomes" id="UP000026960">
    <property type="component" value="Chromosome 7"/>
</dbReference>